<dbReference type="EnsemblMetazoa" id="GBRI026964-RA">
    <property type="protein sequence ID" value="GBRI026964-PA"/>
    <property type="gene ID" value="GBRI026964"/>
</dbReference>
<evidence type="ECO:0000313" key="4">
    <source>
        <dbReference type="Proteomes" id="UP000091820"/>
    </source>
</evidence>
<feature type="domain" description="Little elongation complex subunit 2 C-terminal" evidence="2">
    <location>
        <begin position="404"/>
        <end position="604"/>
    </location>
</feature>
<evidence type="ECO:0000259" key="2">
    <source>
        <dbReference type="Pfam" id="PF10505"/>
    </source>
</evidence>
<name>A0A1A9WPC2_9MUSC</name>
<accession>A0A1A9WPC2</accession>
<dbReference type="GO" id="GO:0042796">
    <property type="term" value="P:snRNA transcription by RNA polymerase III"/>
    <property type="evidence" value="ECO:0007669"/>
    <property type="project" value="TreeGrafter"/>
</dbReference>
<protein>
    <recommendedName>
        <fullName evidence="2">Little elongation complex subunit 2 C-terminal domain-containing protein</fullName>
    </recommendedName>
</protein>
<dbReference type="PANTHER" id="PTHR14633">
    <property type="entry name" value="LITTLE ELONGATION COMPLEX SUBUNIT 2"/>
    <property type="match status" value="1"/>
</dbReference>
<dbReference type="GO" id="GO:0008023">
    <property type="term" value="C:transcription elongation factor complex"/>
    <property type="evidence" value="ECO:0007669"/>
    <property type="project" value="InterPro"/>
</dbReference>
<reference evidence="4" key="1">
    <citation type="submission" date="2014-03" db="EMBL/GenBank/DDBJ databases">
        <authorList>
            <person name="Aksoy S."/>
            <person name="Warren W."/>
            <person name="Wilson R.K."/>
        </authorList>
    </citation>
    <scope>NUCLEOTIDE SEQUENCE [LARGE SCALE GENOMIC DNA]</scope>
    <source>
        <strain evidence="4">IAEA</strain>
    </source>
</reference>
<dbReference type="InterPro" id="IPR019535">
    <property type="entry name" value="ICE2_C"/>
</dbReference>
<feature type="compositionally biased region" description="Basic residues" evidence="1">
    <location>
        <begin position="649"/>
        <end position="663"/>
    </location>
</feature>
<feature type="region of interest" description="Disordered" evidence="1">
    <location>
        <begin position="649"/>
        <end position="688"/>
    </location>
</feature>
<sequence>MDNFYGNYQPNAIFRNQPNYTYFNKSLGEKDNLYLTLNEIDDYFLHPEQKLNRKGFEYESILDPRNKKEVIKFYYDHVKRRKPYIFRSNSSSAMNRYAHTLGVRIIKTLQDGEYINEEDFCKWESLKSVRTKEQAEFQKFVFEYQGKNKEEFYSPTKKLSKLYKDWYDEKTKMLRTRISARPYNTHVGLPHIRVCKSFLTDQISEISEPIVISHKGFVRRDNNNEEVLNYKILARHIEKYALDYKNSLEEENQIDISLQNDFLNKLKNEETPLHTFYIPIETIMFLLTAGDYIDLPTEVLFEIKSQRDPDMENNRKLIIMEEPLPSRICGWHTCRKVVEQAALALSSVEKPQTLHLECKSISEEKITQNTLSNSFEYKLIDIETYMSSCKFKKNNNTCKFSKILIKWILKTDDENENNNLGIYTPMTSQNGQCEEPLHMTTIKMEYKTRFGCEILTKYEMLYEWFRLKLLKHSPMIICHRLDINSYETVAQEKLTLERLENSLHIRYNLNVNQLLNNLNEFLKLLLNMPDNSYMLRYNTKFKDKLILCHPSEEITQNTIYLHHLLQENPTDLAFISQMNYLPIADDVCNLMHLEYKLIPCGFRPLPSTLARTQQKVFKKSIKPLNDRDMILKKVSKQKDIQLREKRIRKRRNKIQKKKEKKRLKINEQEKQKSELQKEIENDQTFFVN</sequence>
<dbReference type="GO" id="GO:0042795">
    <property type="term" value="P:snRNA transcription by RNA polymerase II"/>
    <property type="evidence" value="ECO:0007669"/>
    <property type="project" value="TreeGrafter"/>
</dbReference>
<dbReference type="Pfam" id="PF10505">
    <property type="entry name" value="NARG2_C"/>
    <property type="match status" value="1"/>
</dbReference>
<dbReference type="VEuPathDB" id="VectorBase:GBRI026964"/>
<evidence type="ECO:0000313" key="3">
    <source>
        <dbReference type="EnsemblMetazoa" id="GBRI026964-PA"/>
    </source>
</evidence>
<proteinExistence type="predicted"/>
<dbReference type="GO" id="GO:0045945">
    <property type="term" value="P:positive regulation of transcription by RNA polymerase III"/>
    <property type="evidence" value="ECO:0007669"/>
    <property type="project" value="TreeGrafter"/>
</dbReference>
<dbReference type="PANTHER" id="PTHR14633:SF3">
    <property type="entry name" value="LITTLE ELONGATION COMPLEX SUBUNIT 2"/>
    <property type="match status" value="1"/>
</dbReference>
<evidence type="ECO:0000256" key="1">
    <source>
        <dbReference type="SAM" id="MobiDB-lite"/>
    </source>
</evidence>
<feature type="compositionally biased region" description="Basic and acidic residues" evidence="1">
    <location>
        <begin position="664"/>
        <end position="680"/>
    </location>
</feature>
<dbReference type="Proteomes" id="UP000091820">
    <property type="component" value="Unassembled WGS sequence"/>
</dbReference>
<organism evidence="3 4">
    <name type="scientific">Glossina brevipalpis</name>
    <dbReference type="NCBI Taxonomy" id="37001"/>
    <lineage>
        <taxon>Eukaryota</taxon>
        <taxon>Metazoa</taxon>
        <taxon>Ecdysozoa</taxon>
        <taxon>Arthropoda</taxon>
        <taxon>Hexapoda</taxon>
        <taxon>Insecta</taxon>
        <taxon>Pterygota</taxon>
        <taxon>Neoptera</taxon>
        <taxon>Endopterygota</taxon>
        <taxon>Diptera</taxon>
        <taxon>Brachycera</taxon>
        <taxon>Muscomorpha</taxon>
        <taxon>Hippoboscoidea</taxon>
        <taxon>Glossinidae</taxon>
        <taxon>Glossina</taxon>
    </lineage>
</organism>
<dbReference type="STRING" id="37001.A0A1A9WPC2"/>
<dbReference type="AlphaFoldDB" id="A0A1A9WPC2"/>
<keyword evidence="4" id="KW-1185">Reference proteome</keyword>
<reference evidence="3" key="2">
    <citation type="submission" date="2020-05" db="UniProtKB">
        <authorList>
            <consortium name="EnsemblMetazoa"/>
        </authorList>
    </citation>
    <scope>IDENTIFICATION</scope>
    <source>
        <strain evidence="3">IAEA</strain>
    </source>
</reference>